<evidence type="ECO:0000313" key="3">
    <source>
        <dbReference type="Proteomes" id="UP000273278"/>
    </source>
</evidence>
<dbReference type="RefSeq" id="WP_015503987.1">
    <property type="nucleotide sequence ID" value="NZ_CP017686.1"/>
</dbReference>
<dbReference type="PANTHER" id="PTHR34614">
    <property type="match status" value="1"/>
</dbReference>
<organism evidence="2 3">
    <name type="scientific">Methanomethylophilus alvi</name>
    <dbReference type="NCBI Taxonomy" id="1291540"/>
    <lineage>
        <taxon>Archaea</taxon>
        <taxon>Methanobacteriati</taxon>
        <taxon>Thermoplasmatota</taxon>
        <taxon>Thermoplasmata</taxon>
        <taxon>Methanomassiliicoccales</taxon>
        <taxon>Methanomethylophilaceae</taxon>
        <taxon>Methanomethylophilus</taxon>
    </lineage>
</organism>
<dbReference type="EMBL" id="CP017686">
    <property type="protein sequence ID" value="AYQ54277.1"/>
    <property type="molecule type" value="Genomic_DNA"/>
</dbReference>
<dbReference type="Proteomes" id="UP000273278">
    <property type="component" value="Chromosome"/>
</dbReference>
<evidence type="ECO:0000313" key="2">
    <source>
        <dbReference type="EMBL" id="AYQ54277.1"/>
    </source>
</evidence>
<accession>A0A3G3IEN5</accession>
<reference evidence="2 3" key="1">
    <citation type="submission" date="2016-10" db="EMBL/GenBank/DDBJ databases">
        <title>Complete genome of the TMA-utilizing, human hosted archaeon Methanomethylophilus alvus Gen. nov, sp. nov., strain Mx-05, derived from a pure culture.</title>
        <authorList>
            <person name="Brugere J.-F."/>
            <person name="Ben Hania W."/>
            <person name="Chaudhary P.P."/>
            <person name="Gaci N."/>
            <person name="Borrel G."/>
            <person name="Cao Van Tuat L."/>
            <person name="Fardeau M.-L."/>
            <person name="Harris H.M.B."/>
            <person name="O'Toole P.W."/>
            <person name="Ollivier B."/>
        </authorList>
    </citation>
    <scope>NUCLEOTIDE SEQUENCE [LARGE SCALE GENOMIC DNA]</scope>
    <source>
        <strain evidence="2 3">Mx-05</strain>
    </source>
</reference>
<dbReference type="Pfam" id="PF01609">
    <property type="entry name" value="DDE_Tnp_1"/>
    <property type="match status" value="1"/>
</dbReference>
<dbReference type="GO" id="GO:0006313">
    <property type="term" value="P:DNA transposition"/>
    <property type="evidence" value="ECO:0007669"/>
    <property type="project" value="InterPro"/>
</dbReference>
<evidence type="ECO:0000259" key="1">
    <source>
        <dbReference type="Pfam" id="PF01609"/>
    </source>
</evidence>
<dbReference type="GO" id="GO:0004803">
    <property type="term" value="F:transposase activity"/>
    <property type="evidence" value="ECO:0007669"/>
    <property type="project" value="InterPro"/>
</dbReference>
<protein>
    <recommendedName>
        <fullName evidence="1">Transposase IS4-like domain-containing protein</fullName>
    </recommendedName>
</protein>
<sequence length="302" mass="33446">MGSIFYMERNGQKYAYESTSVRVPGRKNPKTIKTYLGRVDPETGKIIPKESRSRPKEEYAKHYGSVRFLDGIQKDMGIFEDLDEVFTTLAPNIMGAAMALAINPTSMDSIHYTVENTVIRETMKLRGTLSPSTMGTVCEDVGGMINTMDRFFTRRIARSSSGFFSLDLTSVSAYSKMGGWAQWGHNRDGEDLKQTNIAMVTDGDGIPVMFRMLPGSIADMAVMKDTVRDMKDMGCKGRMVMDRGFESATNVSALMDLDMDFTMPSNVKAEPIKKLMSKAIDELKASSSFAFPRGEGVQVCGV</sequence>
<dbReference type="AlphaFoldDB" id="A0A3G3IEN5"/>
<proteinExistence type="predicted"/>
<dbReference type="GO" id="GO:0003677">
    <property type="term" value="F:DNA binding"/>
    <property type="evidence" value="ECO:0007669"/>
    <property type="project" value="InterPro"/>
</dbReference>
<dbReference type="GeneID" id="41320880"/>
<dbReference type="InterPro" id="IPR002559">
    <property type="entry name" value="Transposase_11"/>
</dbReference>
<gene>
    <name evidence="2" type="ORF">BKD89_00380</name>
</gene>
<dbReference type="PANTHER" id="PTHR34614:SF2">
    <property type="entry name" value="TRANSPOSASE IS4-LIKE DOMAIN-CONTAINING PROTEIN"/>
    <property type="match status" value="1"/>
</dbReference>
<feature type="domain" description="Transposase IS4-like" evidence="1">
    <location>
        <begin position="163"/>
        <end position="265"/>
    </location>
</feature>
<name>A0A3G3IEN5_9ARCH</name>